<feature type="region of interest" description="Disordered" evidence="10">
    <location>
        <begin position="457"/>
        <end position="491"/>
    </location>
</feature>
<dbReference type="PANTHER" id="PTHR45860:SF1">
    <property type="entry name" value="TRANSLATION INITIATION FACTOR EIF-2B SUBUNIT ALPHA"/>
    <property type="match status" value="1"/>
</dbReference>
<dbReference type="EMBL" id="QGDH01000037">
    <property type="protein sequence ID" value="RAR13344.1"/>
    <property type="molecule type" value="Genomic_DNA"/>
</dbReference>
<evidence type="ECO:0000256" key="8">
    <source>
        <dbReference type="ARBA" id="ARBA00046432"/>
    </source>
</evidence>
<dbReference type="AlphaFoldDB" id="A0A364N7S3"/>
<feature type="compositionally biased region" description="Polar residues" evidence="10">
    <location>
        <begin position="549"/>
        <end position="564"/>
    </location>
</feature>
<organism evidence="11 12">
    <name type="scientific">Stemphylium lycopersici</name>
    <name type="common">Tomato gray leaf spot disease fungus</name>
    <name type="synonym">Thyrospora lycopersici</name>
    <dbReference type="NCBI Taxonomy" id="183478"/>
    <lineage>
        <taxon>Eukaryota</taxon>
        <taxon>Fungi</taxon>
        <taxon>Dikarya</taxon>
        <taxon>Ascomycota</taxon>
        <taxon>Pezizomycotina</taxon>
        <taxon>Dothideomycetes</taxon>
        <taxon>Pleosporomycetidae</taxon>
        <taxon>Pleosporales</taxon>
        <taxon>Pleosporineae</taxon>
        <taxon>Pleosporaceae</taxon>
        <taxon>Stemphylium</taxon>
    </lineage>
</organism>
<feature type="compositionally biased region" description="Pro residues" evidence="10">
    <location>
        <begin position="790"/>
        <end position="807"/>
    </location>
</feature>
<evidence type="ECO:0000313" key="12">
    <source>
        <dbReference type="Proteomes" id="UP000249619"/>
    </source>
</evidence>
<dbReference type="Pfam" id="PF01008">
    <property type="entry name" value="IF-2B"/>
    <property type="match status" value="1"/>
</dbReference>
<evidence type="ECO:0000256" key="5">
    <source>
        <dbReference type="ARBA" id="ARBA00022917"/>
    </source>
</evidence>
<feature type="compositionally biased region" description="Basic and acidic residues" evidence="10">
    <location>
        <begin position="479"/>
        <end position="490"/>
    </location>
</feature>
<comment type="subcellular location">
    <subcellularLocation>
        <location evidence="1">Cytoplasm</location>
        <location evidence="1">Cytosol</location>
    </subcellularLocation>
</comment>
<dbReference type="STRING" id="183478.A0A364N7S3"/>
<reference evidence="12" key="1">
    <citation type="submission" date="2018-05" db="EMBL/GenBank/DDBJ databases">
        <title>Draft genome sequence of Stemphylium lycopersici strain CIDEFI 213.</title>
        <authorList>
            <person name="Medina R."/>
            <person name="Franco M.E.E."/>
            <person name="Lucentini C.G."/>
            <person name="Saparrat M.C.N."/>
            <person name="Balatti P.A."/>
        </authorList>
    </citation>
    <scope>NUCLEOTIDE SEQUENCE [LARGE SCALE GENOMIC DNA]</scope>
    <source>
        <strain evidence="12">CIDEFI 213</strain>
    </source>
</reference>
<evidence type="ECO:0000256" key="4">
    <source>
        <dbReference type="ARBA" id="ARBA00022540"/>
    </source>
</evidence>
<dbReference type="InterPro" id="IPR042529">
    <property type="entry name" value="IF_2B-like_C"/>
</dbReference>
<dbReference type="Gene3D" id="3.40.50.10470">
    <property type="entry name" value="Translation initiation factor eif-2b, domain 2"/>
    <property type="match status" value="1"/>
</dbReference>
<dbReference type="GO" id="GO:0005829">
    <property type="term" value="C:cytosol"/>
    <property type="evidence" value="ECO:0007669"/>
    <property type="project" value="UniProtKB-SubCell"/>
</dbReference>
<feature type="compositionally biased region" description="Polar residues" evidence="10">
    <location>
        <begin position="758"/>
        <end position="783"/>
    </location>
</feature>
<comment type="subunit">
    <text evidence="8">Component of the translation initiation factor 2B (eIF2B) complex which is a heterodecamer of two sets of five different subunits: alpha, beta, gamma, delta and epsilon. Subunits alpha, beta and delta comprise a regulatory subcomplex and subunits epsilon and gamma comprise a catalytic subcomplex. Within the complex, the hexameric regulatory complex resides at the center, with the two heterodimeric catalytic subcomplexes bound on opposite sides.</text>
</comment>
<dbReference type="SUPFAM" id="SSF100950">
    <property type="entry name" value="NagB/RpiA/CoA transferase-like"/>
    <property type="match status" value="1"/>
</dbReference>
<dbReference type="FunFam" id="1.20.120.1070:FF:000002">
    <property type="entry name" value="Translation initiation factor eIF-2B subunit alpha"/>
    <property type="match status" value="1"/>
</dbReference>
<dbReference type="GO" id="GO:0003743">
    <property type="term" value="F:translation initiation factor activity"/>
    <property type="evidence" value="ECO:0007669"/>
    <property type="project" value="UniProtKB-KW"/>
</dbReference>
<feature type="compositionally biased region" description="Polar residues" evidence="10">
    <location>
        <begin position="579"/>
        <end position="593"/>
    </location>
</feature>
<evidence type="ECO:0000256" key="6">
    <source>
        <dbReference type="ARBA" id="ARBA00044208"/>
    </source>
</evidence>
<dbReference type="GO" id="GO:0005851">
    <property type="term" value="C:eukaryotic translation initiation factor 2B complex"/>
    <property type="evidence" value="ECO:0007669"/>
    <property type="project" value="UniProtKB-ARBA"/>
</dbReference>
<comment type="similarity">
    <text evidence="2 9">Belongs to the eIF-2B alpha/beta/delta subunits family.</text>
</comment>
<evidence type="ECO:0000256" key="10">
    <source>
        <dbReference type="SAM" id="MobiDB-lite"/>
    </source>
</evidence>
<feature type="compositionally biased region" description="Basic and acidic residues" evidence="10">
    <location>
        <begin position="600"/>
        <end position="615"/>
    </location>
</feature>
<evidence type="ECO:0000313" key="11">
    <source>
        <dbReference type="EMBL" id="RAR13344.1"/>
    </source>
</evidence>
<dbReference type="Gene3D" id="1.20.120.1070">
    <property type="entry name" value="Translation initiation factor eIF-2B, N-terminal domain"/>
    <property type="match status" value="1"/>
</dbReference>
<keyword evidence="12" id="KW-1185">Reference proteome</keyword>
<feature type="compositionally biased region" description="Basic and acidic residues" evidence="10">
    <location>
        <begin position="657"/>
        <end position="666"/>
    </location>
</feature>
<keyword evidence="5" id="KW-0648">Protein biosynthesis</keyword>
<dbReference type="InterPro" id="IPR042528">
    <property type="entry name" value="elF-2B_alpha_N"/>
</dbReference>
<evidence type="ECO:0000256" key="1">
    <source>
        <dbReference type="ARBA" id="ARBA00004514"/>
    </source>
</evidence>
<sequence length="849" mass="93890">MSTESAVETKPDFDIVATYRRILKDDPELTMPVAAIEALVEAIAQSSVSTVAETLDLLERHTAALKASIANPISLSAGTDLFQRYLITTLNRPASLNLGPDDDFRAIRNHLLSNGKLFVDRAKQSREKIASFGKHFIRDGGTVLTNGGSRVVGALLRRAAESSTLRFKVIYVLPSSSSLDSKEGLQTVADLREHNVPVATIPDSAVAYSLGKVDMVIVGAEGVVENGGIISRMGTYQLGVLAKSKGKPFYVVAESHKFVRLYPLSQFDLPIEQKVLDFKVAEEPKEESKTKNDEEQRNVFDEAIADMTAKQVYTVAPLDAHDAVDFTPPDLISGIITESGVLTPMPYLIQPPAHSIDACNPLFTYTLANPTISEFSTLKDLQDWGWEVSVRFPDDTEYDDAVKEIERAIKRRRRRTRMIFGDIVGDGPRLTLQEVWEREAMARFTRDWYEIQEEVEEVRSHRRKEKSKSVPEGITRIPWPHEESEDEEKRRNKIGVSADSYTCGISRVATADKVNKAAPAPAYTPPPPQHYIQARSDRQPSAPIHCKDSISSPPKNFPYSVNPQSHTTIHSHASTSVSRPTSAHQRSQSSMTRPPSKPEPGAKTKAVEADGEKKSNRSGLMARYLAPPGFVKLRGQNNNNKKRDEGKEGGILRLRILKKEEFRMEISEPGLMSRTLHVPDSVEDAEKLGRHDSHHAQPLLLPTKSQDGNSSAETMAGSQSTGSGSSTVLSESSGSWDREEEEEEKKKKKKKKKTTTTAHTAHPSTATYANQHPRHSSPSLFQLHSSPAHNSPPAPRSPPTSPHPPHPASSTFPPSHTDTLPPRPGHTKAKNHRRHGTRRTKPRSARRSA</sequence>
<keyword evidence="4 11" id="KW-0396">Initiation factor</keyword>
<dbReference type="GO" id="GO:0005085">
    <property type="term" value="F:guanyl-nucleotide exchange factor activity"/>
    <property type="evidence" value="ECO:0007669"/>
    <property type="project" value="TreeGrafter"/>
</dbReference>
<dbReference type="InterPro" id="IPR000649">
    <property type="entry name" value="IF-2B-related"/>
</dbReference>
<evidence type="ECO:0000256" key="7">
    <source>
        <dbReference type="ARBA" id="ARBA00044236"/>
    </source>
</evidence>
<evidence type="ECO:0000256" key="9">
    <source>
        <dbReference type="RuleBase" id="RU003814"/>
    </source>
</evidence>
<feature type="compositionally biased region" description="Low complexity" evidence="10">
    <location>
        <begin position="808"/>
        <end position="817"/>
    </location>
</feature>
<evidence type="ECO:0000256" key="3">
    <source>
        <dbReference type="ARBA" id="ARBA00022490"/>
    </source>
</evidence>
<feature type="compositionally biased region" description="Basic and acidic residues" evidence="10">
    <location>
        <begin position="684"/>
        <end position="695"/>
    </location>
</feature>
<dbReference type="Proteomes" id="UP000249619">
    <property type="component" value="Unassembled WGS sequence"/>
</dbReference>
<dbReference type="PANTHER" id="PTHR45860">
    <property type="entry name" value="TRANSLATION INITIATION FACTOR EIF-2B SUBUNIT ALPHA"/>
    <property type="match status" value="1"/>
</dbReference>
<feature type="compositionally biased region" description="Basic and acidic residues" evidence="10">
    <location>
        <begin position="641"/>
        <end position="650"/>
    </location>
</feature>
<dbReference type="InterPro" id="IPR037171">
    <property type="entry name" value="NagB/RpiA_transferase-like"/>
</dbReference>
<feature type="compositionally biased region" description="Basic residues" evidence="10">
    <location>
        <begin position="825"/>
        <end position="849"/>
    </location>
</feature>
<keyword evidence="3" id="KW-0963">Cytoplasm</keyword>
<comment type="caution">
    <text evidence="11">The sequence shown here is derived from an EMBL/GenBank/DDBJ whole genome shotgun (WGS) entry which is preliminary data.</text>
</comment>
<feature type="compositionally biased region" description="Low complexity" evidence="10">
    <location>
        <begin position="717"/>
        <end position="735"/>
    </location>
</feature>
<evidence type="ECO:0000256" key="2">
    <source>
        <dbReference type="ARBA" id="ARBA00007251"/>
    </source>
</evidence>
<feature type="region of interest" description="Disordered" evidence="10">
    <location>
        <begin position="517"/>
        <end position="849"/>
    </location>
</feature>
<accession>A0A364N7S3</accession>
<name>A0A364N7S3_STELY</name>
<gene>
    <name evidence="11" type="ORF">DDE83_003343</name>
</gene>
<feature type="compositionally biased region" description="Low complexity" evidence="10">
    <location>
        <begin position="565"/>
        <end position="578"/>
    </location>
</feature>
<dbReference type="InterPro" id="IPR051501">
    <property type="entry name" value="eIF2B_alpha/beta/delta"/>
</dbReference>
<feature type="compositionally biased region" description="Polar residues" evidence="10">
    <location>
        <begin position="703"/>
        <end position="713"/>
    </location>
</feature>
<protein>
    <recommendedName>
        <fullName evidence="6">Translation initiation factor eIF2B subunit alpha</fullName>
    </recommendedName>
    <alternativeName>
        <fullName evidence="7">eIF2B GDP-GTP exchange factor subunit alpha</fullName>
    </alternativeName>
</protein>
<proteinExistence type="inferred from homology"/>